<dbReference type="FunCoup" id="A0A2K1IGF9">
    <property type="interactions" value="19"/>
</dbReference>
<dbReference type="EMBL" id="ABEU02000024">
    <property type="protein sequence ID" value="PNR28366.1"/>
    <property type="molecule type" value="Genomic_DNA"/>
</dbReference>
<proteinExistence type="predicted"/>
<feature type="region of interest" description="Disordered" evidence="7">
    <location>
        <begin position="180"/>
        <end position="203"/>
    </location>
</feature>
<dbReference type="RefSeq" id="XP_073387139.1">
    <property type="nucleotide sequence ID" value="XM_073531038.1"/>
</dbReference>
<feature type="domain" description="Protein kinase" evidence="8">
    <location>
        <begin position="316"/>
        <end position="606"/>
    </location>
</feature>
<dbReference type="Gramene" id="Pp3c24_12080V3.2">
    <property type="protein sequence ID" value="Pp3c24_12080V3.2"/>
    <property type="gene ID" value="Pp3c24_12080"/>
</dbReference>
<dbReference type="InterPro" id="IPR011009">
    <property type="entry name" value="Kinase-like_dom_sf"/>
</dbReference>
<keyword evidence="4" id="KW-0418">Kinase</keyword>
<dbReference type="AlphaFoldDB" id="A0A2K1IGF9"/>
<dbReference type="FunFam" id="3.30.200.20:FF:000389">
    <property type="entry name" value="Receptor-like cytosolic serine/threonine-protein kinase RBK1"/>
    <property type="match status" value="1"/>
</dbReference>
<accession>A0A2K1IGF9</accession>
<dbReference type="InterPro" id="IPR001245">
    <property type="entry name" value="Ser-Thr/Tyr_kinase_cat_dom"/>
</dbReference>
<dbReference type="InterPro" id="IPR009563">
    <property type="entry name" value="SSSCA1"/>
</dbReference>
<dbReference type="Gene3D" id="3.30.200.20">
    <property type="entry name" value="Phosphorylase Kinase, domain 1"/>
    <property type="match status" value="1"/>
</dbReference>
<dbReference type="PROSITE" id="PS00108">
    <property type="entry name" value="PROTEIN_KINASE_ST"/>
    <property type="match status" value="1"/>
</dbReference>
<dbReference type="Gramene" id="Pp3c24_12080V3.1">
    <property type="protein sequence ID" value="Pp3c24_12080V3.1"/>
    <property type="gene ID" value="Pp3c24_12080"/>
</dbReference>
<keyword evidence="5 6" id="KW-0067">ATP-binding</keyword>
<evidence type="ECO:0000313" key="11">
    <source>
        <dbReference type="Proteomes" id="UP000006727"/>
    </source>
</evidence>
<evidence type="ECO:0000313" key="9">
    <source>
        <dbReference type="EMBL" id="PNR28366.1"/>
    </source>
</evidence>
<keyword evidence="2" id="KW-0808">Transferase</keyword>
<evidence type="ECO:0000256" key="2">
    <source>
        <dbReference type="ARBA" id="ARBA00022679"/>
    </source>
</evidence>
<evidence type="ECO:0000256" key="1">
    <source>
        <dbReference type="ARBA" id="ARBA00022527"/>
    </source>
</evidence>
<dbReference type="PaxDb" id="3218-PP1S16_314V6.1"/>
<dbReference type="STRING" id="3218.A0A2K1IGF9"/>
<dbReference type="PROSITE" id="PS00107">
    <property type="entry name" value="PROTEIN_KINASE_ATP"/>
    <property type="match status" value="1"/>
</dbReference>
<evidence type="ECO:0000256" key="5">
    <source>
        <dbReference type="ARBA" id="ARBA00022840"/>
    </source>
</evidence>
<dbReference type="InterPro" id="IPR000719">
    <property type="entry name" value="Prot_kinase_dom"/>
</dbReference>
<keyword evidence="11" id="KW-1185">Reference proteome</keyword>
<protein>
    <recommendedName>
        <fullName evidence="8">Protein kinase domain-containing protein</fullName>
    </recommendedName>
</protein>
<organism evidence="9">
    <name type="scientific">Physcomitrium patens</name>
    <name type="common">Spreading-leaved earth moss</name>
    <name type="synonym">Physcomitrella patens</name>
    <dbReference type="NCBI Taxonomy" id="3218"/>
    <lineage>
        <taxon>Eukaryota</taxon>
        <taxon>Viridiplantae</taxon>
        <taxon>Streptophyta</taxon>
        <taxon>Embryophyta</taxon>
        <taxon>Bryophyta</taxon>
        <taxon>Bryophytina</taxon>
        <taxon>Bryopsida</taxon>
        <taxon>Funariidae</taxon>
        <taxon>Funariales</taxon>
        <taxon>Funariaceae</taxon>
        <taxon>Physcomitrium</taxon>
    </lineage>
</organism>
<reference evidence="9 11" key="1">
    <citation type="journal article" date="2008" name="Science">
        <title>The Physcomitrella genome reveals evolutionary insights into the conquest of land by plants.</title>
        <authorList>
            <person name="Rensing S."/>
            <person name="Lang D."/>
            <person name="Zimmer A."/>
            <person name="Terry A."/>
            <person name="Salamov A."/>
            <person name="Shapiro H."/>
            <person name="Nishiyama T."/>
            <person name="Perroud P.-F."/>
            <person name="Lindquist E."/>
            <person name="Kamisugi Y."/>
            <person name="Tanahashi T."/>
            <person name="Sakakibara K."/>
            <person name="Fujita T."/>
            <person name="Oishi K."/>
            <person name="Shin-I T."/>
            <person name="Kuroki Y."/>
            <person name="Toyoda A."/>
            <person name="Suzuki Y."/>
            <person name="Hashimoto A."/>
            <person name="Yamaguchi K."/>
            <person name="Sugano A."/>
            <person name="Kohara Y."/>
            <person name="Fujiyama A."/>
            <person name="Anterola A."/>
            <person name="Aoki S."/>
            <person name="Ashton N."/>
            <person name="Barbazuk W.B."/>
            <person name="Barker E."/>
            <person name="Bennetzen J."/>
            <person name="Bezanilla M."/>
            <person name="Blankenship R."/>
            <person name="Cho S.H."/>
            <person name="Dutcher S."/>
            <person name="Estelle M."/>
            <person name="Fawcett J.A."/>
            <person name="Gundlach H."/>
            <person name="Hanada K."/>
            <person name="Heyl A."/>
            <person name="Hicks K.A."/>
            <person name="Hugh J."/>
            <person name="Lohr M."/>
            <person name="Mayer K."/>
            <person name="Melkozernov A."/>
            <person name="Murata T."/>
            <person name="Nelson D."/>
            <person name="Pils B."/>
            <person name="Prigge M."/>
            <person name="Reiss B."/>
            <person name="Renner T."/>
            <person name="Rombauts S."/>
            <person name="Rushton P."/>
            <person name="Sanderfoot A."/>
            <person name="Schween G."/>
            <person name="Shiu S.-H."/>
            <person name="Stueber K."/>
            <person name="Theodoulou F.L."/>
            <person name="Tu H."/>
            <person name="Van de Peer Y."/>
            <person name="Verrier P.J."/>
            <person name="Waters E."/>
            <person name="Wood A."/>
            <person name="Yang L."/>
            <person name="Cove D."/>
            <person name="Cuming A."/>
            <person name="Hasebe M."/>
            <person name="Lucas S."/>
            <person name="Mishler D.B."/>
            <person name="Reski R."/>
            <person name="Grigoriev I."/>
            <person name="Quatrano R.S."/>
            <person name="Boore J.L."/>
        </authorList>
    </citation>
    <scope>NUCLEOTIDE SEQUENCE [LARGE SCALE GENOMIC DNA]</scope>
    <source>
        <strain evidence="10 11">cv. Gransden 2004</strain>
    </source>
</reference>
<dbReference type="SUPFAM" id="SSF56112">
    <property type="entry name" value="Protein kinase-like (PK-like)"/>
    <property type="match status" value="1"/>
</dbReference>
<dbReference type="Proteomes" id="UP000006727">
    <property type="component" value="Chromosome 24"/>
</dbReference>
<reference evidence="9 11" key="2">
    <citation type="journal article" date="2018" name="Plant J.">
        <title>The Physcomitrella patens chromosome-scale assembly reveals moss genome structure and evolution.</title>
        <authorList>
            <person name="Lang D."/>
            <person name="Ullrich K.K."/>
            <person name="Murat F."/>
            <person name="Fuchs J."/>
            <person name="Jenkins J."/>
            <person name="Haas F.B."/>
            <person name="Piednoel M."/>
            <person name="Gundlach H."/>
            <person name="Van Bel M."/>
            <person name="Meyberg R."/>
            <person name="Vives C."/>
            <person name="Morata J."/>
            <person name="Symeonidi A."/>
            <person name="Hiss M."/>
            <person name="Muchero W."/>
            <person name="Kamisugi Y."/>
            <person name="Saleh O."/>
            <person name="Blanc G."/>
            <person name="Decker E.L."/>
            <person name="van Gessel N."/>
            <person name="Grimwood J."/>
            <person name="Hayes R.D."/>
            <person name="Graham S.W."/>
            <person name="Gunter L.E."/>
            <person name="McDaniel S.F."/>
            <person name="Hoernstein S.N.W."/>
            <person name="Larsson A."/>
            <person name="Li F.W."/>
            <person name="Perroud P.F."/>
            <person name="Phillips J."/>
            <person name="Ranjan P."/>
            <person name="Rokshar D.S."/>
            <person name="Rothfels C.J."/>
            <person name="Schneider L."/>
            <person name="Shu S."/>
            <person name="Stevenson D.W."/>
            <person name="Thummler F."/>
            <person name="Tillich M."/>
            <person name="Villarreal Aguilar J.C."/>
            <person name="Widiez T."/>
            <person name="Wong G.K."/>
            <person name="Wymore A."/>
            <person name="Zhang Y."/>
            <person name="Zimmer A.D."/>
            <person name="Quatrano R.S."/>
            <person name="Mayer K.F.X."/>
            <person name="Goodstein D."/>
            <person name="Casacuberta J.M."/>
            <person name="Vandepoele K."/>
            <person name="Reski R."/>
            <person name="Cuming A.C."/>
            <person name="Tuskan G.A."/>
            <person name="Maumus F."/>
            <person name="Salse J."/>
            <person name="Schmutz J."/>
            <person name="Rensing S.A."/>
        </authorList>
    </citation>
    <scope>NUCLEOTIDE SEQUENCE [LARGE SCALE GENOMIC DNA]</scope>
    <source>
        <strain evidence="10 11">cv. Gransden 2004</strain>
    </source>
</reference>
<dbReference type="Pfam" id="PF07714">
    <property type="entry name" value="PK_Tyr_Ser-Thr"/>
    <property type="match status" value="1"/>
</dbReference>
<name>A0A2K1IGF9_PHYPA</name>
<dbReference type="Pfam" id="PF06677">
    <property type="entry name" value="Auto_anti-p27"/>
    <property type="match status" value="1"/>
</dbReference>
<dbReference type="GO" id="GO:0016301">
    <property type="term" value="F:kinase activity"/>
    <property type="evidence" value="ECO:0000318"/>
    <property type="project" value="GO_Central"/>
</dbReference>
<dbReference type="GeneID" id="112276779"/>
<dbReference type="GO" id="GO:0004672">
    <property type="term" value="F:protein kinase activity"/>
    <property type="evidence" value="ECO:0007669"/>
    <property type="project" value="InterPro"/>
</dbReference>
<dbReference type="PANTHER" id="PTHR47987">
    <property type="entry name" value="OS08G0249100 PROTEIN"/>
    <property type="match status" value="1"/>
</dbReference>
<feature type="binding site" evidence="6">
    <location>
        <position position="345"/>
    </location>
    <ligand>
        <name>ATP</name>
        <dbReference type="ChEBI" id="CHEBI:30616"/>
    </ligand>
</feature>
<dbReference type="RefSeq" id="XP_024364236.1">
    <property type="nucleotide sequence ID" value="XM_024508468.2"/>
</dbReference>
<dbReference type="RefSeq" id="XP_024364234.1">
    <property type="nucleotide sequence ID" value="XM_024508466.2"/>
</dbReference>
<evidence type="ECO:0000259" key="8">
    <source>
        <dbReference type="PROSITE" id="PS50011"/>
    </source>
</evidence>
<dbReference type="Gene3D" id="1.10.510.10">
    <property type="entry name" value="Transferase(Phosphotransferase) domain 1"/>
    <property type="match status" value="1"/>
</dbReference>
<dbReference type="PANTHER" id="PTHR47987:SF13">
    <property type="entry name" value="RECEPTOR-LIKE CYTOSOLIC SERINE_THREONINE-PROTEIN KINASE RBK2"/>
    <property type="match status" value="1"/>
</dbReference>
<dbReference type="SMART" id="SM00220">
    <property type="entry name" value="S_TKc"/>
    <property type="match status" value="1"/>
</dbReference>
<feature type="region of interest" description="Disordered" evidence="7">
    <location>
        <begin position="71"/>
        <end position="90"/>
    </location>
</feature>
<dbReference type="RefSeq" id="XP_024364235.1">
    <property type="nucleotide sequence ID" value="XM_024508467.2"/>
</dbReference>
<sequence length="637" mass="71116">MGDSNDVLVNKLSNAGEHDTAVAVKLSAGWVLTGEFCEVCATQVICNRMNQTYCVACFEWRKTSSKIMDSNVENQSKKTETATSVPDNDDALSSIKSLPSRMGNVGIKPKDIQVSRSNLEVCVRSPRESARQKCILQQKFFCSVPPIVDDESGPINAALWEEGSKIEKNFRMNNSRQDLKFDAEKGSPRAVLEGPESSGWSESSSRKSLLSFSFTGEVGTDYSGLAQPSQKHCMQSLWRSFATKKWQSFPSSYRKKELSISDPVLMSPSDRNGEEGPQSGLSDQECVDDLLSVSYNAKRSWQTFSYEDISLATNNFDPENLVGKGGYAKVFKGVLRNGQLIAVKKHSRGVTAAEKERDFLIELGIVSHVSHTNVAKLLGICIENGLHLVFQFSTLGSLQPLLHSPNNSPLSWEARIKVAVGVAKGLYYLHEQCQRRIIHRDIKASNILLDSCFEPQISDFGLSKWLPDRWTHHTVSPIEGTFGYLAPEYFMHGIVDEKTDVFSYGVLLLELITGRRPVDSDKQNLVIWAKPHLNKGDVDELADPRLDGSFDAVQMRRMVLTAALCVRPSAPWRPSMSQVVQLLSEDGAEKKSEHLTRLVSRSHDFACSDTESQEDYGYTDDYESDMQRHRALALEFE</sequence>
<gene>
    <name evidence="10" type="primary">LOC112276779</name>
    <name evidence="9" type="ORF">PHYPA_028958</name>
</gene>
<feature type="region of interest" description="Disordered" evidence="7">
    <location>
        <begin position="260"/>
        <end position="283"/>
    </location>
</feature>
<dbReference type="InterPro" id="IPR017441">
    <property type="entry name" value="Protein_kinase_ATP_BS"/>
</dbReference>
<dbReference type="InterPro" id="IPR046958">
    <property type="entry name" value="RBK1/2/STUNTED"/>
</dbReference>
<feature type="compositionally biased region" description="Low complexity" evidence="7">
    <location>
        <begin position="192"/>
        <end position="203"/>
    </location>
</feature>
<dbReference type="FunFam" id="1.10.510.10:FF:000423">
    <property type="entry name" value="Putative receptor-like serine/threonine-protein kinase"/>
    <property type="match status" value="1"/>
</dbReference>
<evidence type="ECO:0000256" key="6">
    <source>
        <dbReference type="PROSITE-ProRule" id="PRU10141"/>
    </source>
</evidence>
<evidence type="ECO:0000256" key="4">
    <source>
        <dbReference type="ARBA" id="ARBA00022777"/>
    </source>
</evidence>
<evidence type="ECO:0000256" key="3">
    <source>
        <dbReference type="ARBA" id="ARBA00022741"/>
    </source>
</evidence>
<dbReference type="GO" id="GO:0005524">
    <property type="term" value="F:ATP binding"/>
    <property type="evidence" value="ECO:0007669"/>
    <property type="project" value="UniProtKB-UniRule"/>
</dbReference>
<evidence type="ECO:0000256" key="7">
    <source>
        <dbReference type="SAM" id="MobiDB-lite"/>
    </source>
</evidence>
<dbReference type="CDD" id="cd14066">
    <property type="entry name" value="STKc_IRAK"/>
    <property type="match status" value="1"/>
</dbReference>
<dbReference type="EnsemblPlants" id="Pp3c24_12080V3.1">
    <property type="protein sequence ID" value="Pp3c24_12080V3.1"/>
    <property type="gene ID" value="Pp3c24_12080"/>
</dbReference>
<evidence type="ECO:0000313" key="10">
    <source>
        <dbReference type="EnsemblPlants" id="Pp3c24_12080V3.1"/>
    </source>
</evidence>
<keyword evidence="3 6" id="KW-0547">Nucleotide-binding</keyword>
<reference evidence="10" key="3">
    <citation type="submission" date="2020-12" db="UniProtKB">
        <authorList>
            <consortium name="EnsemblPlants"/>
        </authorList>
    </citation>
    <scope>IDENTIFICATION</scope>
</reference>
<keyword evidence="1" id="KW-0723">Serine/threonine-protein kinase</keyword>
<dbReference type="EnsemblPlants" id="Pp3c24_12080V3.2">
    <property type="protein sequence ID" value="Pp3c24_12080V3.2"/>
    <property type="gene ID" value="Pp3c24_12080"/>
</dbReference>
<dbReference type="PROSITE" id="PS50011">
    <property type="entry name" value="PROTEIN_KINASE_DOM"/>
    <property type="match status" value="1"/>
</dbReference>
<dbReference type="InterPro" id="IPR008271">
    <property type="entry name" value="Ser/Thr_kinase_AS"/>
</dbReference>